<reference evidence="15 16" key="1">
    <citation type="journal article" date="2015" name="Infect. Genet. Evol.">
        <title>Genomic sequences of six botulinum neurotoxin-producing strains representing three clostridial species illustrate the mobility and diversity of botulinum neurotoxin genes.</title>
        <authorList>
            <person name="Smith T.J."/>
            <person name="Hill K.K."/>
            <person name="Xie G."/>
            <person name="Foley B.T."/>
            <person name="Williamson C.H."/>
            <person name="Foster J.T."/>
            <person name="Johnson S.L."/>
            <person name="Chertkov O."/>
            <person name="Teshima H."/>
            <person name="Gibbons H.S."/>
            <person name="Johnsky L.A."/>
            <person name="Karavis M.A."/>
            <person name="Smith L.A."/>
        </authorList>
    </citation>
    <scope>NUCLEOTIDE SEQUENCE [LARGE SCALE GENOMIC DNA]</scope>
    <source>
        <strain evidence="15">Sullivan</strain>
    </source>
</reference>
<evidence type="ECO:0000256" key="8">
    <source>
        <dbReference type="ARBA" id="ARBA00022777"/>
    </source>
</evidence>
<dbReference type="GO" id="GO:0008982">
    <property type="term" value="F:protein-N(PI)-phosphohistidine-sugar phosphotransferase activity"/>
    <property type="evidence" value="ECO:0007669"/>
    <property type="project" value="InterPro"/>
</dbReference>
<dbReference type="GO" id="GO:0009401">
    <property type="term" value="P:phosphoenolpyruvate-dependent sugar phosphotransferase system"/>
    <property type="evidence" value="ECO:0007669"/>
    <property type="project" value="UniProtKB-KW"/>
</dbReference>
<evidence type="ECO:0000256" key="6">
    <source>
        <dbReference type="ARBA" id="ARBA00022683"/>
    </source>
</evidence>
<evidence type="ECO:0000256" key="9">
    <source>
        <dbReference type="ARBA" id="ARBA00022989"/>
    </source>
</evidence>
<dbReference type="RefSeq" id="WP_039311094.1">
    <property type="nucleotide sequence ID" value="NZ_CP006905.1"/>
</dbReference>
<keyword evidence="10 12" id="KW-0472">Membrane</keyword>
<dbReference type="GO" id="GO:0015771">
    <property type="term" value="P:trehalose transport"/>
    <property type="evidence" value="ECO:0007669"/>
    <property type="project" value="TreeGrafter"/>
</dbReference>
<feature type="domain" description="PTS EIIB type-1" evidence="13">
    <location>
        <begin position="4"/>
        <end position="87"/>
    </location>
</feature>
<feature type="domain" description="PTS EIIC type-1" evidence="14">
    <location>
        <begin position="107"/>
        <end position="469"/>
    </location>
</feature>
<keyword evidence="7 12" id="KW-0812">Transmembrane</keyword>
<evidence type="ECO:0000256" key="12">
    <source>
        <dbReference type="SAM" id="Phobius"/>
    </source>
</evidence>
<dbReference type="Proteomes" id="UP000030635">
    <property type="component" value="Chromosome"/>
</dbReference>
<protein>
    <submittedName>
        <fullName evidence="15">PTS system, glucose-like IIB component domain protein</fullName>
        <ecNumber evidence="15">2.7.1.69</ecNumber>
    </submittedName>
</protein>
<dbReference type="HOGENOM" id="CLU_012312_2_0_9"/>
<feature type="active site" description="Phosphocysteine intermediate; for EIIB activity" evidence="11">
    <location>
        <position position="26"/>
    </location>
</feature>
<dbReference type="CDD" id="cd00212">
    <property type="entry name" value="PTS_IIB_glc"/>
    <property type="match status" value="1"/>
</dbReference>
<evidence type="ECO:0000259" key="14">
    <source>
        <dbReference type="PROSITE" id="PS51103"/>
    </source>
</evidence>
<evidence type="ECO:0000259" key="13">
    <source>
        <dbReference type="PROSITE" id="PS51098"/>
    </source>
</evidence>
<dbReference type="EMBL" id="CP006905">
    <property type="protein sequence ID" value="AIY82501.1"/>
    <property type="molecule type" value="Genomic_DNA"/>
</dbReference>
<dbReference type="eggNOG" id="COG1264">
    <property type="taxonomic scope" value="Bacteria"/>
</dbReference>
<dbReference type="KEGG" id="cbv:U729_285"/>
<dbReference type="AlphaFoldDB" id="A0A0A7FUI3"/>
<keyword evidence="9 12" id="KW-1133">Transmembrane helix</keyword>
<keyword evidence="2" id="KW-0813">Transport</keyword>
<dbReference type="InterPro" id="IPR013013">
    <property type="entry name" value="PTS_EIIC_1"/>
</dbReference>
<evidence type="ECO:0000313" key="15">
    <source>
        <dbReference type="EMBL" id="AIY82501.1"/>
    </source>
</evidence>
<evidence type="ECO:0000256" key="2">
    <source>
        <dbReference type="ARBA" id="ARBA00022448"/>
    </source>
</evidence>
<sequence>MNFKLISQKVIKNVGGVENIESAAHCVTRLRLILKDKSLYDQKKLENIQGVKGVFLNSGQLQIVFGSGTVDKVFDSFMKETGMKETSLKEVKENGEGKKSPFKKLLKLVSDIFVPLVPALVGAAMLTGVKAFLTTEGLFGLTGSIADINSLFAGFASFSGIIGSATFTFLPLFIAYSAVKRFGGNPILGIVLGCILLHPELGNAFDFAQGKLEPEYWNLLGFNIPAVGFQGGVFPAILSAWFLVQVEKVCKKYIPSVISFIFVPSVTILVTGLGLFLVFGPIGNIIGEVLTTIVNTLYIKGGAFGAFVFASLLQPLVITGTHHAIGTIEAALVAQTGFNYIQPLWSVSIIAQGGAAIGMFLLAKKKTKEREIAMSSFIPTLFGVSEPAIFAVNIKNTIIPFVCGTIGAGFAGAFMKIFDVKAIGFGLTGLPGLTIVDPSVLIQFIIGNLIAFILPIVFLVIISRFKKVN</sequence>
<keyword evidence="3" id="KW-1003">Cell membrane</keyword>
<evidence type="ECO:0000256" key="1">
    <source>
        <dbReference type="ARBA" id="ARBA00004651"/>
    </source>
</evidence>
<accession>A0A0A7FUI3</accession>
<organism evidence="15 16">
    <name type="scientific">Clostridium baratii str. Sullivan</name>
    <dbReference type="NCBI Taxonomy" id="1415775"/>
    <lineage>
        <taxon>Bacteria</taxon>
        <taxon>Bacillati</taxon>
        <taxon>Bacillota</taxon>
        <taxon>Clostridia</taxon>
        <taxon>Eubacteriales</taxon>
        <taxon>Clostridiaceae</taxon>
        <taxon>Clostridium</taxon>
    </lineage>
</organism>
<evidence type="ECO:0000313" key="16">
    <source>
        <dbReference type="Proteomes" id="UP000030635"/>
    </source>
</evidence>
<dbReference type="PANTHER" id="PTHR30175">
    <property type="entry name" value="PHOSPHOTRANSFERASE SYSTEM TRANSPORT PROTEIN"/>
    <property type="match status" value="1"/>
</dbReference>
<evidence type="ECO:0000256" key="10">
    <source>
        <dbReference type="ARBA" id="ARBA00023136"/>
    </source>
</evidence>
<dbReference type="SUPFAM" id="SSF55604">
    <property type="entry name" value="Glucose permease domain IIB"/>
    <property type="match status" value="1"/>
</dbReference>
<dbReference type="Pfam" id="PF02378">
    <property type="entry name" value="PTS_EIIC"/>
    <property type="match status" value="1"/>
</dbReference>
<feature type="transmembrane region" description="Helical" evidence="12">
    <location>
        <begin position="152"/>
        <end position="175"/>
    </location>
</feature>
<evidence type="ECO:0000256" key="5">
    <source>
        <dbReference type="ARBA" id="ARBA00022679"/>
    </source>
</evidence>
<evidence type="ECO:0000256" key="4">
    <source>
        <dbReference type="ARBA" id="ARBA00022597"/>
    </source>
</evidence>
<dbReference type="eggNOG" id="COG1263">
    <property type="taxonomic scope" value="Bacteria"/>
</dbReference>
<keyword evidence="5 15" id="KW-0808">Transferase</keyword>
<dbReference type="NCBIfam" id="TIGR00826">
    <property type="entry name" value="EIIB_glc"/>
    <property type="match status" value="1"/>
</dbReference>
<feature type="transmembrane region" description="Helical" evidence="12">
    <location>
        <begin position="219"/>
        <end position="244"/>
    </location>
</feature>
<feature type="transmembrane region" description="Helical" evidence="12">
    <location>
        <begin position="256"/>
        <end position="279"/>
    </location>
</feature>
<feature type="transmembrane region" description="Helical" evidence="12">
    <location>
        <begin position="398"/>
        <end position="418"/>
    </location>
</feature>
<feature type="transmembrane region" description="Helical" evidence="12">
    <location>
        <begin position="285"/>
        <end position="309"/>
    </location>
</feature>
<feature type="transmembrane region" description="Helical" evidence="12">
    <location>
        <begin position="344"/>
        <end position="363"/>
    </location>
</feature>
<comment type="subcellular location">
    <subcellularLocation>
        <location evidence="1">Cell membrane</location>
        <topology evidence="1">Multi-pass membrane protein</topology>
    </subcellularLocation>
</comment>
<evidence type="ECO:0000256" key="7">
    <source>
        <dbReference type="ARBA" id="ARBA00022692"/>
    </source>
</evidence>
<dbReference type="PROSITE" id="PS51103">
    <property type="entry name" value="PTS_EIIC_TYPE_1"/>
    <property type="match status" value="1"/>
</dbReference>
<dbReference type="GO" id="GO:0090589">
    <property type="term" value="F:protein-phosphocysteine-trehalose phosphotransferase system transporter activity"/>
    <property type="evidence" value="ECO:0007669"/>
    <property type="project" value="TreeGrafter"/>
</dbReference>
<dbReference type="GO" id="GO:0005886">
    <property type="term" value="C:plasma membrane"/>
    <property type="evidence" value="ECO:0007669"/>
    <property type="project" value="UniProtKB-SubCell"/>
</dbReference>
<dbReference type="InterPro" id="IPR036878">
    <property type="entry name" value="Glu_permease_IIB"/>
</dbReference>
<dbReference type="InterPro" id="IPR003352">
    <property type="entry name" value="PTS_EIIC"/>
</dbReference>
<keyword evidence="4" id="KW-0762">Sugar transport</keyword>
<dbReference type="InterPro" id="IPR018113">
    <property type="entry name" value="PTrfase_EIIB_Cys"/>
</dbReference>
<dbReference type="FunFam" id="3.30.1360.60:FF:000001">
    <property type="entry name" value="PTS system glucose-specific IIBC component PtsG"/>
    <property type="match status" value="1"/>
</dbReference>
<feature type="transmembrane region" description="Helical" evidence="12">
    <location>
        <begin position="108"/>
        <end position="132"/>
    </location>
</feature>
<dbReference type="PROSITE" id="PS51098">
    <property type="entry name" value="PTS_EIIB_TYPE_1"/>
    <property type="match status" value="1"/>
</dbReference>
<dbReference type="EC" id="2.7.1.69" evidence="15"/>
<name>A0A0A7FUI3_9CLOT</name>
<dbReference type="GO" id="GO:0016301">
    <property type="term" value="F:kinase activity"/>
    <property type="evidence" value="ECO:0007669"/>
    <property type="project" value="UniProtKB-KW"/>
</dbReference>
<dbReference type="Pfam" id="PF00367">
    <property type="entry name" value="PTS_EIIB"/>
    <property type="match status" value="1"/>
</dbReference>
<feature type="transmembrane region" description="Helical" evidence="12">
    <location>
        <begin position="182"/>
        <end position="199"/>
    </location>
</feature>
<keyword evidence="8" id="KW-0418">Kinase</keyword>
<dbReference type="OrthoDB" id="92465at2"/>
<dbReference type="Gene3D" id="3.30.1360.60">
    <property type="entry name" value="Glucose permease domain IIB"/>
    <property type="match status" value="1"/>
</dbReference>
<evidence type="ECO:0000256" key="3">
    <source>
        <dbReference type="ARBA" id="ARBA00022475"/>
    </source>
</evidence>
<keyword evidence="16" id="KW-1185">Reference proteome</keyword>
<proteinExistence type="predicted"/>
<dbReference type="InterPro" id="IPR001996">
    <property type="entry name" value="PTS_IIB_1"/>
</dbReference>
<dbReference type="PROSITE" id="PS01035">
    <property type="entry name" value="PTS_EIIB_TYPE_1_CYS"/>
    <property type="match status" value="1"/>
</dbReference>
<evidence type="ECO:0000256" key="11">
    <source>
        <dbReference type="PROSITE-ProRule" id="PRU00421"/>
    </source>
</evidence>
<feature type="transmembrane region" description="Helical" evidence="12">
    <location>
        <begin position="438"/>
        <end position="462"/>
    </location>
</feature>
<gene>
    <name evidence="15" type="ORF">U729_285</name>
</gene>
<dbReference type="PANTHER" id="PTHR30175:SF4">
    <property type="entry name" value="PTS SYSTEM TREHALOSE-SPECIFIC EIIBC COMPONENT"/>
    <property type="match status" value="1"/>
</dbReference>
<dbReference type="InterPro" id="IPR050558">
    <property type="entry name" value="PTS_Sugar-Specific_Components"/>
</dbReference>
<keyword evidence="6" id="KW-0598">Phosphotransferase system</keyword>